<dbReference type="PANTHER" id="PTHR41394:SF5">
    <property type="entry name" value="SLC41A_MGTE INTEGRAL MEMBRANE DOMAIN-CONTAINING PROTEIN"/>
    <property type="match status" value="1"/>
</dbReference>
<name>A0A813D5L1_POLGL</name>
<evidence type="ECO:0000256" key="1">
    <source>
        <dbReference type="SAM" id="MobiDB-lite"/>
    </source>
</evidence>
<dbReference type="EMBL" id="CAJNNV010000003">
    <property type="protein sequence ID" value="CAE8580975.1"/>
    <property type="molecule type" value="Genomic_DNA"/>
</dbReference>
<gene>
    <name evidence="3" type="ORF">PGLA1383_LOCUS9</name>
</gene>
<feature type="region of interest" description="Disordered" evidence="1">
    <location>
        <begin position="344"/>
        <end position="364"/>
    </location>
</feature>
<keyword evidence="2" id="KW-0812">Transmembrane</keyword>
<feature type="compositionally biased region" description="Low complexity" evidence="1">
    <location>
        <begin position="348"/>
        <end position="364"/>
    </location>
</feature>
<reference evidence="3" key="1">
    <citation type="submission" date="2021-02" db="EMBL/GenBank/DDBJ databases">
        <authorList>
            <person name="Dougan E. K."/>
            <person name="Rhodes N."/>
            <person name="Thang M."/>
            <person name="Chan C."/>
        </authorList>
    </citation>
    <scope>NUCLEOTIDE SEQUENCE</scope>
</reference>
<feature type="transmembrane region" description="Helical" evidence="2">
    <location>
        <begin position="257"/>
        <end position="280"/>
    </location>
</feature>
<sequence>MTEGGDELANLIEDPDTGADTSAGGPSTFCDDLELCGEVRLRHAGAERARFNERSINLSAPCATKDVRDEEAVDSFESVDEVSGSLEVFWHRAGWLVVLLMCQSTSSLILQRFEFLIKSHPVVIYFLTMLVGAGSNAGGQSTVLVVRRLALAAARGDRQRLSVRRIVGHEARRGSSTCWSHNSGHYGCQRCSAYLRSVDHRAGSSIGWGAGGKDSGCCSCEHNHNPHHRQRHWYSARELRVAKQMGPWSASVNACPLLLVLLLLLLFVVVVVVIVVVLVVEACTFHLQRFAMYSSVSLCMDAPPVAVGCHSRRGPQMALECFCGDCPSCVCNLEATESRQRPTANEANNKCNNNNKQQQKTTKL</sequence>
<dbReference type="PANTHER" id="PTHR41394">
    <property type="entry name" value="MAGNESIUM TRANSPORTER MGTE"/>
    <property type="match status" value="1"/>
</dbReference>
<accession>A0A813D5L1</accession>
<evidence type="ECO:0000313" key="4">
    <source>
        <dbReference type="Proteomes" id="UP000654075"/>
    </source>
</evidence>
<dbReference type="Gene3D" id="1.10.357.20">
    <property type="entry name" value="SLC41 divalent cation transporters, integral membrane domain"/>
    <property type="match status" value="1"/>
</dbReference>
<keyword evidence="2" id="KW-1133">Transmembrane helix</keyword>
<dbReference type="GO" id="GO:0008324">
    <property type="term" value="F:monoatomic cation transmembrane transporter activity"/>
    <property type="evidence" value="ECO:0007669"/>
    <property type="project" value="InterPro"/>
</dbReference>
<protein>
    <submittedName>
        <fullName evidence="3">Uncharacterized protein</fullName>
    </submittedName>
</protein>
<organism evidence="3 4">
    <name type="scientific">Polarella glacialis</name>
    <name type="common">Dinoflagellate</name>
    <dbReference type="NCBI Taxonomy" id="89957"/>
    <lineage>
        <taxon>Eukaryota</taxon>
        <taxon>Sar</taxon>
        <taxon>Alveolata</taxon>
        <taxon>Dinophyceae</taxon>
        <taxon>Suessiales</taxon>
        <taxon>Suessiaceae</taxon>
        <taxon>Polarella</taxon>
    </lineage>
</organism>
<dbReference type="SUPFAM" id="SSF161093">
    <property type="entry name" value="MgtE membrane domain-like"/>
    <property type="match status" value="1"/>
</dbReference>
<evidence type="ECO:0000256" key="2">
    <source>
        <dbReference type="SAM" id="Phobius"/>
    </source>
</evidence>
<proteinExistence type="predicted"/>
<dbReference type="InterPro" id="IPR036739">
    <property type="entry name" value="SLC41_membr_dom_sf"/>
</dbReference>
<dbReference type="Proteomes" id="UP000654075">
    <property type="component" value="Unassembled WGS sequence"/>
</dbReference>
<feature type="region of interest" description="Disordered" evidence="1">
    <location>
        <begin position="1"/>
        <end position="25"/>
    </location>
</feature>
<dbReference type="OrthoDB" id="48232at2759"/>
<evidence type="ECO:0000313" key="3">
    <source>
        <dbReference type="EMBL" id="CAE8580975.1"/>
    </source>
</evidence>
<keyword evidence="4" id="KW-1185">Reference proteome</keyword>
<dbReference type="AlphaFoldDB" id="A0A813D5L1"/>
<comment type="caution">
    <text evidence="3">The sequence shown here is derived from an EMBL/GenBank/DDBJ whole genome shotgun (WGS) entry which is preliminary data.</text>
</comment>
<keyword evidence="2" id="KW-0472">Membrane</keyword>